<sequence length="298" mass="34545">MSEQLLNMMRQWLEQLEQGQNSPHASRYWQELQSQLSQNASEGVSPLQADLLYRITRQSEHFRHFAADLLKLCDEQQSIAPEQLIDSFRQHLDQLSLDWVLSNWPLPEQLAATLALLTGQDSPLHAGLKQLNPLLQQLLGILEPQLQPSVLQQLRNNLNLLEAFERARERYLLQLGHINSEALVRLGHELAGSSISDLEQLHHLWFRCYEECYQQRLNQQDYQQAFGALCNAAMAMRQGWQQQLDLLYARCGLVTLSQYDELSRQHHELRRRVRMLERQQGSAPQGHPPHSKDSHDAN</sequence>
<name>A0ABP3T9I0_9GAMM</name>
<comment type="pathway">
    <text evidence="1">Biopolymer metabolism; poly-(R)-3-hydroxybutanoate biosynthesis.</text>
</comment>
<dbReference type="RefSeq" id="WP_343802290.1">
    <property type="nucleotide sequence ID" value="NZ_BAAAET010000001.1"/>
</dbReference>
<dbReference type="EMBL" id="BAAAET010000001">
    <property type="protein sequence ID" value="GAA0684100.1"/>
    <property type="molecule type" value="Genomic_DNA"/>
</dbReference>
<gene>
    <name evidence="5" type="ORF">GCM10009104_06740</name>
</gene>
<evidence type="ECO:0000313" key="5">
    <source>
        <dbReference type="EMBL" id="GAA0684100.1"/>
    </source>
</evidence>
<evidence type="ECO:0000256" key="2">
    <source>
        <dbReference type="ARBA" id="ARBA00019066"/>
    </source>
</evidence>
<dbReference type="Proteomes" id="UP001499915">
    <property type="component" value="Unassembled WGS sequence"/>
</dbReference>
<evidence type="ECO:0000256" key="4">
    <source>
        <dbReference type="SAM" id="MobiDB-lite"/>
    </source>
</evidence>
<reference evidence="6" key="1">
    <citation type="journal article" date="2019" name="Int. J. Syst. Evol. Microbiol.">
        <title>The Global Catalogue of Microorganisms (GCM) 10K type strain sequencing project: providing services to taxonomists for standard genome sequencing and annotation.</title>
        <authorList>
            <consortium name="The Broad Institute Genomics Platform"/>
            <consortium name="The Broad Institute Genome Sequencing Center for Infectious Disease"/>
            <person name="Wu L."/>
            <person name="Ma J."/>
        </authorList>
    </citation>
    <scope>NUCLEOTIDE SEQUENCE [LARGE SCALE GENOMIC DNA]</scope>
    <source>
        <strain evidence="6">JCM 15134</strain>
    </source>
</reference>
<evidence type="ECO:0000256" key="3">
    <source>
        <dbReference type="ARBA" id="ARBA00022752"/>
    </source>
</evidence>
<keyword evidence="3" id="KW-0583">PHB biosynthesis</keyword>
<dbReference type="Pfam" id="PF09712">
    <property type="entry name" value="PHA_synth_III_E"/>
    <property type="match status" value="1"/>
</dbReference>
<evidence type="ECO:0000313" key="6">
    <source>
        <dbReference type="Proteomes" id="UP001499915"/>
    </source>
</evidence>
<proteinExistence type="predicted"/>
<protein>
    <recommendedName>
        <fullName evidence="2">Poly(3-hydroxyalkanoate) polymerase subunit PhaE</fullName>
    </recommendedName>
</protein>
<organism evidence="5 6">
    <name type="scientific">Marinobacterium maritimum</name>
    <dbReference type="NCBI Taxonomy" id="500162"/>
    <lineage>
        <taxon>Bacteria</taxon>
        <taxon>Pseudomonadati</taxon>
        <taxon>Pseudomonadota</taxon>
        <taxon>Gammaproteobacteria</taxon>
        <taxon>Oceanospirillales</taxon>
        <taxon>Oceanospirillaceae</taxon>
        <taxon>Marinobacterium</taxon>
    </lineage>
</organism>
<dbReference type="InterPro" id="IPR010123">
    <property type="entry name" value="PHA_synth_III_E"/>
</dbReference>
<feature type="region of interest" description="Disordered" evidence="4">
    <location>
        <begin position="276"/>
        <end position="298"/>
    </location>
</feature>
<evidence type="ECO:0000256" key="1">
    <source>
        <dbReference type="ARBA" id="ARBA00004683"/>
    </source>
</evidence>
<comment type="caution">
    <text evidence="5">The sequence shown here is derived from an EMBL/GenBank/DDBJ whole genome shotgun (WGS) entry which is preliminary data.</text>
</comment>
<keyword evidence="6" id="KW-1185">Reference proteome</keyword>
<accession>A0ABP3T9I0</accession>